<evidence type="ECO:0000256" key="5">
    <source>
        <dbReference type="ARBA" id="ARBA00023136"/>
    </source>
</evidence>
<dbReference type="GO" id="GO:0005886">
    <property type="term" value="C:plasma membrane"/>
    <property type="evidence" value="ECO:0007669"/>
    <property type="project" value="UniProtKB-SubCell"/>
</dbReference>
<feature type="transmembrane region" description="Helical" evidence="6">
    <location>
        <begin position="261"/>
        <end position="287"/>
    </location>
</feature>
<keyword evidence="2" id="KW-1003">Cell membrane</keyword>
<dbReference type="AlphaFoldDB" id="A0A366F6F7"/>
<feature type="domain" description="Copper resistance protein D" evidence="8">
    <location>
        <begin position="186"/>
        <end position="283"/>
    </location>
</feature>
<feature type="transmembrane region" description="Helical" evidence="6">
    <location>
        <begin position="41"/>
        <end position="62"/>
    </location>
</feature>
<feature type="transmembrane region" description="Helical" evidence="6">
    <location>
        <begin position="190"/>
        <end position="212"/>
    </location>
</feature>
<evidence type="ECO:0000313" key="9">
    <source>
        <dbReference type="EMBL" id="RBP09726.1"/>
    </source>
</evidence>
<dbReference type="PANTHER" id="PTHR34820:SF4">
    <property type="entry name" value="INNER MEMBRANE PROTEIN YEBZ"/>
    <property type="match status" value="1"/>
</dbReference>
<feature type="transmembrane region" description="Helical" evidence="6">
    <location>
        <begin position="232"/>
        <end position="249"/>
    </location>
</feature>
<keyword evidence="3 6" id="KW-0812">Transmembrane</keyword>
<protein>
    <submittedName>
        <fullName evidence="9">Putative copper resistance protein D</fullName>
    </submittedName>
</protein>
<comment type="subcellular location">
    <subcellularLocation>
        <location evidence="1">Cell membrane</location>
        <topology evidence="1">Multi-pass membrane protein</topology>
    </subcellularLocation>
</comment>
<evidence type="ECO:0000256" key="2">
    <source>
        <dbReference type="ARBA" id="ARBA00022475"/>
    </source>
</evidence>
<feature type="transmembrane region" description="Helical" evidence="6">
    <location>
        <begin position="118"/>
        <end position="137"/>
    </location>
</feature>
<gene>
    <name evidence="9" type="ORF">DFR50_12171</name>
</gene>
<dbReference type="PANTHER" id="PTHR34820">
    <property type="entry name" value="INNER MEMBRANE PROTEIN YEBZ"/>
    <property type="match status" value="1"/>
</dbReference>
<keyword evidence="4 6" id="KW-1133">Transmembrane helix</keyword>
<dbReference type="InterPro" id="IPR032694">
    <property type="entry name" value="CopC/D"/>
</dbReference>
<dbReference type="RefSeq" id="WP_113890735.1">
    <property type="nucleotide sequence ID" value="NZ_QNRK01000021.1"/>
</dbReference>
<comment type="caution">
    <text evidence="9">The sequence shown here is derived from an EMBL/GenBank/DDBJ whole genome shotgun (WGS) entry which is preliminary data.</text>
</comment>
<keyword evidence="10" id="KW-1185">Reference proteome</keyword>
<reference evidence="9 10" key="1">
    <citation type="submission" date="2018-06" db="EMBL/GenBank/DDBJ databases">
        <title>Genomic Encyclopedia of Type Strains, Phase IV (KMG-IV): sequencing the most valuable type-strain genomes for metagenomic binning, comparative biology and taxonomic classification.</title>
        <authorList>
            <person name="Goeker M."/>
        </authorList>
    </citation>
    <scope>NUCLEOTIDE SEQUENCE [LARGE SCALE GENOMIC DNA]</scope>
    <source>
        <strain evidence="9 10">DSM 24875</strain>
    </source>
</reference>
<dbReference type="InterPro" id="IPR047689">
    <property type="entry name" value="CopD"/>
</dbReference>
<dbReference type="InterPro" id="IPR008457">
    <property type="entry name" value="Cu-R_CopD_dom"/>
</dbReference>
<dbReference type="Pfam" id="PF05425">
    <property type="entry name" value="CopD"/>
    <property type="match status" value="1"/>
</dbReference>
<feature type="transmembrane region" description="Helical" evidence="6">
    <location>
        <begin position="12"/>
        <end position="29"/>
    </location>
</feature>
<feature type="transmembrane region" description="Helical" evidence="6">
    <location>
        <begin position="157"/>
        <end position="178"/>
    </location>
</feature>
<dbReference type="EMBL" id="QNRK01000021">
    <property type="protein sequence ID" value="RBP09726.1"/>
    <property type="molecule type" value="Genomic_DNA"/>
</dbReference>
<evidence type="ECO:0000256" key="4">
    <source>
        <dbReference type="ARBA" id="ARBA00022989"/>
    </source>
</evidence>
<evidence type="ECO:0000256" key="7">
    <source>
        <dbReference type="SAM" id="SignalP"/>
    </source>
</evidence>
<organism evidence="9 10">
    <name type="scientific">Roseiarcus fermentans</name>
    <dbReference type="NCBI Taxonomy" id="1473586"/>
    <lineage>
        <taxon>Bacteria</taxon>
        <taxon>Pseudomonadati</taxon>
        <taxon>Pseudomonadota</taxon>
        <taxon>Alphaproteobacteria</taxon>
        <taxon>Hyphomicrobiales</taxon>
        <taxon>Roseiarcaceae</taxon>
        <taxon>Roseiarcus</taxon>
    </lineage>
</organism>
<dbReference type="OrthoDB" id="8141337at2"/>
<evidence type="ECO:0000313" key="10">
    <source>
        <dbReference type="Proteomes" id="UP000253529"/>
    </source>
</evidence>
<feature type="signal peptide" evidence="7">
    <location>
        <begin position="1"/>
        <end position="17"/>
    </location>
</feature>
<dbReference type="NCBIfam" id="NF033808">
    <property type="entry name" value="copper_CopD"/>
    <property type="match status" value="1"/>
</dbReference>
<proteinExistence type="predicted"/>
<sequence length="290" mass="30189">MTALALCRFVHFLAAMAAFGSSAYLRLYAPADLRQALTPKIRRIAVAASLIALATAGLWLALQAASMADDPGAMIDPDTIADVLVDTRFGQAWILHLALAAALAAAALLAPRDAWMTIAVLSGLMLASLALVGHASMQTGVEGVLHRAGHALHLLTAGAWIGGLVPFVMCLDAAGRAALRRDAVTAMMRFSYWGHFVVATLVATGIVDIALTSGHAPLPPTTPYRVLLDVKIVIVAAMIGLALVNRYVLVPRLMARANALAALRALTLVNVGLGALVVALVSVFALLDPA</sequence>
<evidence type="ECO:0000259" key="8">
    <source>
        <dbReference type="Pfam" id="PF05425"/>
    </source>
</evidence>
<evidence type="ECO:0000256" key="1">
    <source>
        <dbReference type="ARBA" id="ARBA00004651"/>
    </source>
</evidence>
<evidence type="ECO:0000256" key="6">
    <source>
        <dbReference type="SAM" id="Phobius"/>
    </source>
</evidence>
<evidence type="ECO:0000256" key="3">
    <source>
        <dbReference type="ARBA" id="ARBA00022692"/>
    </source>
</evidence>
<dbReference type="GO" id="GO:0006825">
    <property type="term" value="P:copper ion transport"/>
    <property type="evidence" value="ECO:0007669"/>
    <property type="project" value="InterPro"/>
</dbReference>
<dbReference type="Proteomes" id="UP000253529">
    <property type="component" value="Unassembled WGS sequence"/>
</dbReference>
<keyword evidence="5 6" id="KW-0472">Membrane</keyword>
<feature type="transmembrane region" description="Helical" evidence="6">
    <location>
        <begin position="93"/>
        <end position="111"/>
    </location>
</feature>
<accession>A0A366F6F7</accession>
<keyword evidence="7" id="KW-0732">Signal</keyword>
<name>A0A366F6F7_9HYPH</name>
<feature type="chain" id="PRO_5016579280" evidence="7">
    <location>
        <begin position="18"/>
        <end position="290"/>
    </location>
</feature>